<dbReference type="Proteomes" id="UP001642409">
    <property type="component" value="Unassembled WGS sequence"/>
</dbReference>
<evidence type="ECO:0000313" key="4">
    <source>
        <dbReference type="Proteomes" id="UP001642409"/>
    </source>
</evidence>
<dbReference type="AlphaFoldDB" id="A0AA86UQN5"/>
<evidence type="ECO:0008006" key="5">
    <source>
        <dbReference type="Google" id="ProtNLM"/>
    </source>
</evidence>
<keyword evidence="1" id="KW-0472">Membrane</keyword>
<dbReference type="EMBL" id="CATOUU010000937">
    <property type="protein sequence ID" value="CAI9960927.1"/>
    <property type="molecule type" value="Genomic_DNA"/>
</dbReference>
<name>A0AA86UQN5_9EUKA</name>
<evidence type="ECO:0000313" key="2">
    <source>
        <dbReference type="EMBL" id="CAI9960927.1"/>
    </source>
</evidence>
<gene>
    <name evidence="3" type="ORF">HINF_LOCUS14056</name>
    <name evidence="2" type="ORF">HINF_LOCUS48572</name>
</gene>
<protein>
    <recommendedName>
        <fullName evidence="5">Transmembrane protein</fullName>
    </recommendedName>
</protein>
<keyword evidence="1" id="KW-1133">Transmembrane helix</keyword>
<proteinExistence type="predicted"/>
<evidence type="ECO:0000256" key="1">
    <source>
        <dbReference type="SAM" id="Phobius"/>
    </source>
</evidence>
<keyword evidence="4" id="KW-1185">Reference proteome</keyword>
<accession>A0AA86UQN5</accession>
<organism evidence="2">
    <name type="scientific">Hexamita inflata</name>
    <dbReference type="NCBI Taxonomy" id="28002"/>
    <lineage>
        <taxon>Eukaryota</taxon>
        <taxon>Metamonada</taxon>
        <taxon>Diplomonadida</taxon>
        <taxon>Hexamitidae</taxon>
        <taxon>Hexamitinae</taxon>
        <taxon>Hexamita</taxon>
    </lineage>
</organism>
<evidence type="ECO:0000313" key="3">
    <source>
        <dbReference type="EMBL" id="CAL5995487.1"/>
    </source>
</evidence>
<feature type="transmembrane region" description="Helical" evidence="1">
    <location>
        <begin position="490"/>
        <end position="511"/>
    </location>
</feature>
<dbReference type="EMBL" id="CAXDID020000033">
    <property type="protein sequence ID" value="CAL5995487.1"/>
    <property type="molecule type" value="Genomic_DNA"/>
</dbReference>
<reference evidence="2" key="1">
    <citation type="submission" date="2023-06" db="EMBL/GenBank/DDBJ databases">
        <authorList>
            <person name="Kurt Z."/>
        </authorList>
    </citation>
    <scope>NUCLEOTIDE SEQUENCE</scope>
</reference>
<keyword evidence="1" id="KW-0812">Transmembrane</keyword>
<reference evidence="3 4" key="2">
    <citation type="submission" date="2024-07" db="EMBL/GenBank/DDBJ databases">
        <authorList>
            <person name="Akdeniz Z."/>
        </authorList>
    </citation>
    <scope>NUCLEOTIDE SEQUENCE [LARGE SCALE GENOMIC DNA]</scope>
</reference>
<sequence>MLFIQAVIMYTQSQILLNSFKNCYDASKISLDKNLRTFTIQLHPAKNQQCIEFPQDIGLNLTLYSPLFPDVLQIFVSDFSYLESDTFVFKIDGAIDLTLYKDESFASLTLFSYSQYTTINIQKFDELKSNLGSCFESITAEISNRQVTLQMCPLSSCIAQMVTQAQNSVSYIMDVQVSFNSQFFVVKKQDFLDAYQNQLCYEEVLGLNHSQYLQIIKSSFVYSYLQLNSQQGKTKVSLKYNVEVSSDLQQALFTKSEAFMYQNADSIGYKVIVDFEEAELAVLQNKLDSVQFNNVKYRLTGEISRVQTELVQRYSDFDMDRKIIDFSCSSGSKIDQEKCSNIFWFDFYAYYIIPTYNLDIIFLLNDEVVHQVQAPSLSPFYTCWRYGVVVVSKDKVEFQLERNHKCDGNEGDVDYSQSNVGFYIFDEQNSVVYEAFRTQAIEHAVDLNIFSFSCREVDCAQFAHNKKAIFVVEYYRVEIDKFVNSQDISAGYIIGGIVLIIISVVCLMKIIKTITKLKSVKRRK</sequence>
<comment type="caution">
    <text evidence="2">The sequence shown here is derived from an EMBL/GenBank/DDBJ whole genome shotgun (WGS) entry which is preliminary data.</text>
</comment>